<feature type="signal peptide" evidence="1">
    <location>
        <begin position="1"/>
        <end position="21"/>
    </location>
</feature>
<keyword evidence="3" id="KW-1185">Reference proteome</keyword>
<feature type="chain" id="PRO_5020251742" description="SMP-30/Gluconolactonase/LRE-like region domain-containing protein" evidence="1">
    <location>
        <begin position="22"/>
        <end position="358"/>
    </location>
</feature>
<dbReference type="InterPro" id="IPR052998">
    <property type="entry name" value="Hetero-Diels-Alderase-like"/>
</dbReference>
<dbReference type="InterPro" id="IPR011042">
    <property type="entry name" value="6-blade_b-propeller_TolB-like"/>
</dbReference>
<proteinExistence type="predicted"/>
<keyword evidence="1" id="KW-0732">Signal</keyword>
<organism evidence="2 3">
    <name type="scientific">Botrytis galanthina</name>
    <dbReference type="NCBI Taxonomy" id="278940"/>
    <lineage>
        <taxon>Eukaryota</taxon>
        <taxon>Fungi</taxon>
        <taxon>Dikarya</taxon>
        <taxon>Ascomycota</taxon>
        <taxon>Pezizomycotina</taxon>
        <taxon>Leotiomycetes</taxon>
        <taxon>Helotiales</taxon>
        <taxon>Sclerotiniaceae</taxon>
        <taxon>Botrytis</taxon>
    </lineage>
</organism>
<dbReference type="Proteomes" id="UP000308671">
    <property type="component" value="Unassembled WGS sequence"/>
</dbReference>
<dbReference type="AlphaFoldDB" id="A0A4S8QTA8"/>
<dbReference type="EMBL" id="PQXL01000268">
    <property type="protein sequence ID" value="THV48110.1"/>
    <property type="molecule type" value="Genomic_DNA"/>
</dbReference>
<comment type="caution">
    <text evidence="2">The sequence shown here is derived from an EMBL/GenBank/DDBJ whole genome shotgun (WGS) entry which is preliminary data.</text>
</comment>
<protein>
    <recommendedName>
        <fullName evidence="4">SMP-30/Gluconolactonase/LRE-like region domain-containing protein</fullName>
    </recommendedName>
</protein>
<evidence type="ECO:0008006" key="4">
    <source>
        <dbReference type="Google" id="ProtNLM"/>
    </source>
</evidence>
<evidence type="ECO:0000313" key="3">
    <source>
        <dbReference type="Proteomes" id="UP000308671"/>
    </source>
</evidence>
<reference evidence="2 3" key="1">
    <citation type="submission" date="2017-12" db="EMBL/GenBank/DDBJ databases">
        <title>Comparative genomics of Botrytis spp.</title>
        <authorList>
            <person name="Valero-Jimenez C.A."/>
            <person name="Tapia P."/>
            <person name="Veloso J."/>
            <person name="Silva-Moreno E."/>
            <person name="Staats M."/>
            <person name="Valdes J.H."/>
            <person name="Van Kan J.A.L."/>
        </authorList>
    </citation>
    <scope>NUCLEOTIDE SEQUENCE [LARGE SCALE GENOMIC DNA]</scope>
    <source>
        <strain evidence="2 3">MUCL435</strain>
    </source>
</reference>
<dbReference type="PANTHER" id="PTHR42060">
    <property type="entry name" value="NHL REPEAT-CONTAINING PROTEIN-RELATED"/>
    <property type="match status" value="1"/>
</dbReference>
<evidence type="ECO:0000256" key="1">
    <source>
        <dbReference type="SAM" id="SignalP"/>
    </source>
</evidence>
<evidence type="ECO:0000313" key="2">
    <source>
        <dbReference type="EMBL" id="THV48110.1"/>
    </source>
</evidence>
<dbReference type="SUPFAM" id="SSF63829">
    <property type="entry name" value="Calcium-dependent phosphotriesterase"/>
    <property type="match status" value="1"/>
</dbReference>
<dbReference type="PANTHER" id="PTHR42060:SF1">
    <property type="entry name" value="NHL REPEAT-CONTAINING PROTEIN"/>
    <property type="match status" value="1"/>
</dbReference>
<name>A0A4S8QTA8_9HELO</name>
<gene>
    <name evidence="2" type="ORF">BGAL_0268g00170</name>
</gene>
<sequence length="358" mass="37861">MLSNTITLLLSCASALALAFASPSPHQKPKALSSGNETAVRLLYEYPLGTFVEAIAVRPNGELLITLPYNFSVHSINPLHSNYTPKVVHNFDGLTIFGITEYDRDVYAVNGGSFSSSTGPVAGTFRVDSLNLTHTTATSSTIANISSGQFLNGMTSLPRWGIGPSNVLVNDVAAGVVYNLDPISGKYFIAINNTYTQVHQHTNLGAVGVNGIKVGDGMAYLTNTGLGMLVRFPIRENGTEVAGGAVDILSHEANSTWFYDDFALRETIAYITTGSGNSIERVVAPAVDSRGPITSEIVAGSLNSTGVAGPTAATFGRTPWDSHILYVTTIGASNVPVDGRIRIGAQVLAIDTKLCSWF</sequence>
<dbReference type="Gene3D" id="2.120.10.30">
    <property type="entry name" value="TolB, C-terminal domain"/>
    <property type="match status" value="1"/>
</dbReference>
<accession>A0A4S8QTA8</accession>
<dbReference type="OrthoDB" id="9977941at2759"/>